<keyword evidence="3" id="KW-1185">Reference proteome</keyword>
<proteinExistence type="predicted"/>
<comment type="caution">
    <text evidence="2">The sequence shown here is derived from an EMBL/GenBank/DDBJ whole genome shotgun (WGS) entry which is preliminary data.</text>
</comment>
<evidence type="ECO:0008006" key="4">
    <source>
        <dbReference type="Google" id="ProtNLM"/>
    </source>
</evidence>
<dbReference type="Proteomes" id="UP001250698">
    <property type="component" value="Unassembled WGS sequence"/>
</dbReference>
<organism evidence="2 3">
    <name type="scientific">Hymenobacter endophyticus</name>
    <dbReference type="NCBI Taxonomy" id="3076335"/>
    <lineage>
        <taxon>Bacteria</taxon>
        <taxon>Pseudomonadati</taxon>
        <taxon>Bacteroidota</taxon>
        <taxon>Cytophagia</taxon>
        <taxon>Cytophagales</taxon>
        <taxon>Hymenobacteraceae</taxon>
        <taxon>Hymenobacter</taxon>
    </lineage>
</organism>
<dbReference type="RefSeq" id="WP_315999540.1">
    <property type="nucleotide sequence ID" value="NZ_JAWDJT010000012.1"/>
</dbReference>
<name>A0ABU3TLM0_9BACT</name>
<evidence type="ECO:0000313" key="3">
    <source>
        <dbReference type="Proteomes" id="UP001250698"/>
    </source>
</evidence>
<gene>
    <name evidence="2" type="ORF">ROI90_16915</name>
</gene>
<evidence type="ECO:0000256" key="1">
    <source>
        <dbReference type="SAM" id="MobiDB-lite"/>
    </source>
</evidence>
<reference evidence="2 3" key="1">
    <citation type="submission" date="2023-10" db="EMBL/GenBank/DDBJ databases">
        <title>Hymenobacter endophyticus sp. nov., an isolate from the leaf tissues of wheat.</title>
        <authorList>
            <person name="Dai Y."/>
        </authorList>
    </citation>
    <scope>NUCLEOTIDE SEQUENCE [LARGE SCALE GENOMIC DNA]</scope>
    <source>
        <strain evidence="2 3">ZK17L-C2</strain>
    </source>
</reference>
<feature type="compositionally biased region" description="Low complexity" evidence="1">
    <location>
        <begin position="222"/>
        <end position="239"/>
    </location>
</feature>
<protein>
    <recommendedName>
        <fullName evidence="4">Conjugal transfer protein TraK</fullName>
    </recommendedName>
</protein>
<sequence length="239" mass="26935">MSKSKIQDLDKTYSTMRTMTMASLAIVLVTSIFFVLTLRHAYGTVGQRVYVVGSLGTQAAVAASPDEHSEFEYRNLVRTFVQNMFQHDEATFTDHMNTALSLSDALSGRRLYEEFKKGQVYENYRKFGSRTMVKVDSIVLRNDVRPRTGKVYMKQKTFMADRQSTPISIAAAFTLVETDRSEKNPYGIQISGFDFIPYSAPLSAAEQAIQEQQAERDRQQLRDAQQAAAQAAQTEAAIR</sequence>
<evidence type="ECO:0000313" key="2">
    <source>
        <dbReference type="EMBL" id="MDU0372090.1"/>
    </source>
</evidence>
<feature type="region of interest" description="Disordered" evidence="1">
    <location>
        <begin position="207"/>
        <end position="239"/>
    </location>
</feature>
<accession>A0ABU3TLM0</accession>
<dbReference type="EMBL" id="JAWDJT010000012">
    <property type="protein sequence ID" value="MDU0372090.1"/>
    <property type="molecule type" value="Genomic_DNA"/>
</dbReference>